<dbReference type="Proteomes" id="UP000287394">
    <property type="component" value="Chromosome"/>
</dbReference>
<dbReference type="KEGG" id="ccot:CCAX7_002860"/>
<dbReference type="Gene3D" id="1.10.260.40">
    <property type="entry name" value="lambda repressor-like DNA-binding domains"/>
    <property type="match status" value="1"/>
</dbReference>
<dbReference type="Pfam" id="PF13377">
    <property type="entry name" value="Peripla_BP_3"/>
    <property type="match status" value="1"/>
</dbReference>
<dbReference type="CDD" id="cd06267">
    <property type="entry name" value="PBP1_LacI_sugar_binding-like"/>
    <property type="match status" value="1"/>
</dbReference>
<keyword evidence="2" id="KW-1185">Reference proteome</keyword>
<evidence type="ECO:0000313" key="1">
    <source>
        <dbReference type="EMBL" id="BDI28235.1"/>
    </source>
</evidence>
<dbReference type="RefSeq" id="WP_165864001.1">
    <property type="nucleotide sequence ID" value="NZ_AP025739.1"/>
</dbReference>
<dbReference type="PANTHER" id="PTHR30146">
    <property type="entry name" value="LACI-RELATED TRANSCRIPTIONAL REPRESSOR"/>
    <property type="match status" value="1"/>
</dbReference>
<dbReference type="EMBL" id="AP025739">
    <property type="protein sequence ID" value="BDI28235.1"/>
    <property type="molecule type" value="Genomic_DNA"/>
</dbReference>
<accession>A0A402CS49</accession>
<dbReference type="Pfam" id="PF00356">
    <property type="entry name" value="LacI"/>
    <property type="match status" value="1"/>
</dbReference>
<dbReference type="InterPro" id="IPR010982">
    <property type="entry name" value="Lambda_DNA-bd_dom_sf"/>
</dbReference>
<proteinExistence type="predicted"/>
<sequence length="349" mass="37622">MRRTDAPTLKDVAREAGVAAMTVSVVLNGARSATRVSDATRVRIEEAAKRLHYRPNAVGRGLSRRRMDTLGVVAVIDGPLNLYFLEILNGILAECVGHGQNTTVFSVSDWRLDEDKILQFCDGRVDGIIFLGSHLTPEFSELLSRRTSFVTIHGGVMMPGIHNLEVDDEGGAHKIVTHMIELGHRRIGHFPGALDQSGARQRFAGYKRAMEEAGIPIDPSLILEGDFTAVSGSERMAALLGSGLPLPTAIFCANDGIAYGALDVVAARGLQAPRDISIGGFDDLMLAQMTTPHLTTIRQPFRDMAARAVQLLLNQVGDGADNQPLLEPTASDIFPVELVMRESVGPPPS</sequence>
<organism evidence="1 2">
    <name type="scientific">Capsulimonas corticalis</name>
    <dbReference type="NCBI Taxonomy" id="2219043"/>
    <lineage>
        <taxon>Bacteria</taxon>
        <taxon>Bacillati</taxon>
        <taxon>Armatimonadota</taxon>
        <taxon>Armatimonadia</taxon>
        <taxon>Capsulimonadales</taxon>
        <taxon>Capsulimonadaceae</taxon>
        <taxon>Capsulimonas</taxon>
    </lineage>
</organism>
<reference evidence="1 2" key="1">
    <citation type="journal article" date="2019" name="Int. J. Syst. Evol. Microbiol.">
        <title>Capsulimonas corticalis gen. nov., sp. nov., an aerobic capsulated bacterium, of a novel bacterial order, Capsulimonadales ord. nov., of the class Armatimonadia of the phylum Armatimonadetes.</title>
        <authorList>
            <person name="Li J."/>
            <person name="Kudo C."/>
            <person name="Tonouchi A."/>
        </authorList>
    </citation>
    <scope>NUCLEOTIDE SEQUENCE [LARGE SCALE GENOMIC DNA]</scope>
    <source>
        <strain evidence="1 2">AX-7</strain>
    </source>
</reference>
<dbReference type="SUPFAM" id="SSF53822">
    <property type="entry name" value="Periplasmic binding protein-like I"/>
    <property type="match status" value="1"/>
</dbReference>
<dbReference type="PROSITE" id="PS50932">
    <property type="entry name" value="HTH_LACI_2"/>
    <property type="match status" value="1"/>
</dbReference>
<dbReference type="AlphaFoldDB" id="A0A402CS49"/>
<dbReference type="CDD" id="cd01392">
    <property type="entry name" value="HTH_LacI"/>
    <property type="match status" value="1"/>
</dbReference>
<dbReference type="SUPFAM" id="SSF47413">
    <property type="entry name" value="lambda repressor-like DNA-binding domains"/>
    <property type="match status" value="1"/>
</dbReference>
<dbReference type="GO" id="GO:0000976">
    <property type="term" value="F:transcription cis-regulatory region binding"/>
    <property type="evidence" value="ECO:0007669"/>
    <property type="project" value="TreeGrafter"/>
</dbReference>
<name>A0A402CS49_9BACT</name>
<gene>
    <name evidence="1" type="ORF">CCAX7_002860</name>
</gene>
<dbReference type="GO" id="GO:0003700">
    <property type="term" value="F:DNA-binding transcription factor activity"/>
    <property type="evidence" value="ECO:0007669"/>
    <property type="project" value="TreeGrafter"/>
</dbReference>
<dbReference type="InterPro" id="IPR028082">
    <property type="entry name" value="Peripla_BP_I"/>
</dbReference>
<dbReference type="PANTHER" id="PTHR30146:SF109">
    <property type="entry name" value="HTH-TYPE TRANSCRIPTIONAL REGULATOR GALS"/>
    <property type="match status" value="1"/>
</dbReference>
<protein>
    <submittedName>
        <fullName evidence="1">LacI family transcriptional regulator</fullName>
    </submittedName>
</protein>
<dbReference type="InterPro" id="IPR046335">
    <property type="entry name" value="LacI/GalR-like_sensor"/>
</dbReference>
<evidence type="ECO:0000313" key="2">
    <source>
        <dbReference type="Proteomes" id="UP000287394"/>
    </source>
</evidence>
<dbReference type="SMART" id="SM00354">
    <property type="entry name" value="HTH_LACI"/>
    <property type="match status" value="1"/>
</dbReference>
<dbReference type="InterPro" id="IPR000843">
    <property type="entry name" value="HTH_LacI"/>
</dbReference>
<dbReference type="Gene3D" id="3.40.50.2300">
    <property type="match status" value="2"/>
</dbReference>